<evidence type="ECO:0000313" key="2">
    <source>
        <dbReference type="EMBL" id="EME39218.1"/>
    </source>
</evidence>
<accession>M2WJS8</accession>
<gene>
    <name evidence="2" type="ORF">DOTSEDRAFT_159405</name>
</gene>
<name>M2WJS8_DOTSN</name>
<reference evidence="2 3" key="2">
    <citation type="journal article" date="2012" name="PLoS Pathog.">
        <title>Diverse lifestyles and strategies of plant pathogenesis encoded in the genomes of eighteen Dothideomycetes fungi.</title>
        <authorList>
            <person name="Ohm R.A."/>
            <person name="Feau N."/>
            <person name="Henrissat B."/>
            <person name="Schoch C.L."/>
            <person name="Horwitz B.A."/>
            <person name="Barry K.W."/>
            <person name="Condon B.J."/>
            <person name="Copeland A.C."/>
            <person name="Dhillon B."/>
            <person name="Glaser F."/>
            <person name="Hesse C.N."/>
            <person name="Kosti I."/>
            <person name="LaButti K."/>
            <person name="Lindquist E.A."/>
            <person name="Lucas S."/>
            <person name="Salamov A.A."/>
            <person name="Bradshaw R.E."/>
            <person name="Ciuffetti L."/>
            <person name="Hamelin R.C."/>
            <person name="Kema G.H.J."/>
            <person name="Lawrence C."/>
            <person name="Scott J.A."/>
            <person name="Spatafora J.W."/>
            <person name="Turgeon B.G."/>
            <person name="de Wit P.J.G.M."/>
            <person name="Zhong S."/>
            <person name="Goodwin S.B."/>
            <person name="Grigoriev I.V."/>
        </authorList>
    </citation>
    <scope>NUCLEOTIDE SEQUENCE [LARGE SCALE GENOMIC DNA]</scope>
    <source>
        <strain evidence="3">NZE10 / CBS 128990</strain>
    </source>
</reference>
<evidence type="ECO:0000313" key="3">
    <source>
        <dbReference type="Proteomes" id="UP000016933"/>
    </source>
</evidence>
<keyword evidence="3" id="KW-1185">Reference proteome</keyword>
<organism evidence="2 3">
    <name type="scientific">Dothistroma septosporum (strain NZE10 / CBS 128990)</name>
    <name type="common">Red band needle blight fungus</name>
    <name type="synonym">Mycosphaerella pini</name>
    <dbReference type="NCBI Taxonomy" id="675120"/>
    <lineage>
        <taxon>Eukaryota</taxon>
        <taxon>Fungi</taxon>
        <taxon>Dikarya</taxon>
        <taxon>Ascomycota</taxon>
        <taxon>Pezizomycotina</taxon>
        <taxon>Dothideomycetes</taxon>
        <taxon>Dothideomycetidae</taxon>
        <taxon>Mycosphaerellales</taxon>
        <taxon>Mycosphaerellaceae</taxon>
        <taxon>Dothistroma</taxon>
    </lineage>
</organism>
<proteinExistence type="predicted"/>
<feature type="region of interest" description="Disordered" evidence="1">
    <location>
        <begin position="49"/>
        <end position="71"/>
    </location>
</feature>
<dbReference type="Proteomes" id="UP000016933">
    <property type="component" value="Unassembled WGS sequence"/>
</dbReference>
<sequence length="230" mass="25953">MDDAAPVIDAWFPGARPYWPSQRGECWIALANARLFGLSQHGAQTNLLDQDSTSVTRPDDPSGSLARSKEMRKWSNGTLRCSPLGRGDATEQWDAGPNLYFPSNAVYLCCLPVRTWLRYSSTTLFGTSATKSLLADKKIEAPTTEAILSVLFRLFVYMHWPGLEFPGNPIQLLELLCIRRVQSVQFHHNCPHRSKREISIIVDSIIQMLSLWHVQVLHDLFHPKTFSEGS</sequence>
<dbReference type="AlphaFoldDB" id="M2WJS8"/>
<evidence type="ECO:0000256" key="1">
    <source>
        <dbReference type="SAM" id="MobiDB-lite"/>
    </source>
</evidence>
<dbReference type="EMBL" id="KB446545">
    <property type="protein sequence ID" value="EME39218.1"/>
    <property type="molecule type" value="Genomic_DNA"/>
</dbReference>
<dbReference type="HOGENOM" id="CLU_1204735_0_0_1"/>
<protein>
    <submittedName>
        <fullName evidence="2">Uncharacterized protein</fullName>
    </submittedName>
</protein>
<reference evidence="3" key="1">
    <citation type="journal article" date="2012" name="PLoS Genet.">
        <title>The genomes of the fungal plant pathogens Cladosporium fulvum and Dothistroma septosporum reveal adaptation to different hosts and lifestyles but also signatures of common ancestry.</title>
        <authorList>
            <person name="de Wit P.J.G.M."/>
            <person name="van der Burgt A."/>
            <person name="Oekmen B."/>
            <person name="Stergiopoulos I."/>
            <person name="Abd-Elsalam K.A."/>
            <person name="Aerts A.L."/>
            <person name="Bahkali A.H."/>
            <person name="Beenen H.G."/>
            <person name="Chettri P."/>
            <person name="Cox M.P."/>
            <person name="Datema E."/>
            <person name="de Vries R.P."/>
            <person name="Dhillon B."/>
            <person name="Ganley A.R."/>
            <person name="Griffiths S.A."/>
            <person name="Guo Y."/>
            <person name="Hamelin R.C."/>
            <person name="Henrissat B."/>
            <person name="Kabir M.S."/>
            <person name="Jashni M.K."/>
            <person name="Kema G."/>
            <person name="Klaubauf S."/>
            <person name="Lapidus A."/>
            <person name="Levasseur A."/>
            <person name="Lindquist E."/>
            <person name="Mehrabi R."/>
            <person name="Ohm R.A."/>
            <person name="Owen T.J."/>
            <person name="Salamov A."/>
            <person name="Schwelm A."/>
            <person name="Schijlen E."/>
            <person name="Sun H."/>
            <person name="van den Burg H.A."/>
            <person name="van Ham R.C.H.J."/>
            <person name="Zhang S."/>
            <person name="Goodwin S.B."/>
            <person name="Grigoriev I.V."/>
            <person name="Collemare J."/>
            <person name="Bradshaw R.E."/>
        </authorList>
    </citation>
    <scope>NUCLEOTIDE SEQUENCE [LARGE SCALE GENOMIC DNA]</scope>
    <source>
        <strain evidence="3">NZE10 / CBS 128990</strain>
    </source>
</reference>